<dbReference type="SUPFAM" id="SSF46785">
    <property type="entry name" value="Winged helix' DNA-binding domain"/>
    <property type="match status" value="1"/>
</dbReference>
<dbReference type="EMBL" id="NGJU01000010">
    <property type="protein sequence ID" value="RST95410.1"/>
    <property type="molecule type" value="Genomic_DNA"/>
</dbReference>
<sequence length="148" mass="16531">MTKEQDVKISDAEWEVMRVIWTKGYSTSPEIIKVLEKKMSWKPATIKTLIGRLVKKNMLSTESSGNKFIYRPLVSEARTVRSATETLFTHICAQKVGQTIADLIMEAELTKADLDLIIQTAQAKMGEAVSSIPCNCIPGQCQCAEHKK</sequence>
<dbReference type="AlphaFoldDB" id="A0A429ZNX4"/>
<evidence type="ECO:0000313" key="6">
    <source>
        <dbReference type="Proteomes" id="UP000287239"/>
    </source>
</evidence>
<dbReference type="PIRSF" id="PIRSF019455">
    <property type="entry name" value="CopR_AtkY"/>
    <property type="match status" value="1"/>
</dbReference>
<dbReference type="GO" id="GO:0045892">
    <property type="term" value="P:negative regulation of DNA-templated transcription"/>
    <property type="evidence" value="ECO:0007669"/>
    <property type="project" value="InterPro"/>
</dbReference>
<dbReference type="NCBIfam" id="TIGR02698">
    <property type="entry name" value="CopY_TcrY"/>
    <property type="match status" value="1"/>
</dbReference>
<dbReference type="InterPro" id="IPR036388">
    <property type="entry name" value="WH-like_DNA-bd_sf"/>
</dbReference>
<comment type="caution">
    <text evidence="5">The sequence shown here is derived from an EMBL/GenBank/DDBJ whole genome shotgun (WGS) entry which is preliminary data.</text>
</comment>
<dbReference type="InterPro" id="IPR014071">
    <property type="entry name" value="Cu_transp_CopY/TcrY"/>
</dbReference>
<reference evidence="5 6" key="1">
    <citation type="submission" date="2017-05" db="EMBL/GenBank/DDBJ databases">
        <title>Vagococcus spp. assemblies.</title>
        <authorList>
            <person name="Gulvik C.A."/>
        </authorList>
    </citation>
    <scope>NUCLEOTIDE SEQUENCE [LARGE SCALE GENOMIC DNA]</scope>
    <source>
        <strain evidence="5 6">NCFB 2777</strain>
    </source>
</reference>
<dbReference type="Proteomes" id="UP000287239">
    <property type="component" value="Unassembled WGS sequence"/>
</dbReference>
<evidence type="ECO:0000256" key="3">
    <source>
        <dbReference type="ARBA" id="ARBA00023125"/>
    </source>
</evidence>
<keyword evidence="2" id="KW-0805">Transcription regulation</keyword>
<evidence type="ECO:0000313" key="5">
    <source>
        <dbReference type="EMBL" id="RST95410.1"/>
    </source>
</evidence>
<accession>A0A429ZNX4</accession>
<dbReference type="InterPro" id="IPR005650">
    <property type="entry name" value="BlaI_family"/>
</dbReference>
<keyword evidence="3" id="KW-0238">DNA-binding</keyword>
<evidence type="ECO:0000256" key="4">
    <source>
        <dbReference type="ARBA" id="ARBA00023163"/>
    </source>
</evidence>
<dbReference type="RefSeq" id="WP_126779714.1">
    <property type="nucleotide sequence ID" value="NZ_CP177121.1"/>
</dbReference>
<dbReference type="InterPro" id="IPR036390">
    <property type="entry name" value="WH_DNA-bd_sf"/>
</dbReference>
<keyword evidence="4" id="KW-0804">Transcription</keyword>
<dbReference type="GO" id="GO:0003677">
    <property type="term" value="F:DNA binding"/>
    <property type="evidence" value="ECO:0007669"/>
    <property type="project" value="UniProtKB-KW"/>
</dbReference>
<proteinExistence type="inferred from homology"/>
<name>A0A429ZNX4_9ENTE</name>
<keyword evidence="6" id="KW-1185">Reference proteome</keyword>
<dbReference type="GeneID" id="98568225"/>
<gene>
    <name evidence="5" type="ORF">CBF35_07580</name>
</gene>
<comment type="similarity">
    <text evidence="1">Belongs to the BlaI transcriptional regulatory family.</text>
</comment>
<protein>
    <submittedName>
        <fullName evidence="5">Penicillinase repressor</fullName>
    </submittedName>
</protein>
<organism evidence="5 6">
    <name type="scientific">Vagococcus salmoninarum</name>
    <dbReference type="NCBI Taxonomy" id="2739"/>
    <lineage>
        <taxon>Bacteria</taxon>
        <taxon>Bacillati</taxon>
        <taxon>Bacillota</taxon>
        <taxon>Bacilli</taxon>
        <taxon>Lactobacillales</taxon>
        <taxon>Enterococcaceae</taxon>
        <taxon>Vagococcus</taxon>
    </lineage>
</organism>
<dbReference type="OrthoDB" id="1849040at2"/>
<dbReference type="Gene3D" id="1.10.10.10">
    <property type="entry name" value="Winged helix-like DNA-binding domain superfamily/Winged helix DNA-binding domain"/>
    <property type="match status" value="1"/>
</dbReference>
<evidence type="ECO:0000256" key="1">
    <source>
        <dbReference type="ARBA" id="ARBA00011046"/>
    </source>
</evidence>
<dbReference type="Pfam" id="PF03965">
    <property type="entry name" value="Penicillinase_R"/>
    <property type="match status" value="1"/>
</dbReference>
<evidence type="ECO:0000256" key="2">
    <source>
        <dbReference type="ARBA" id="ARBA00023015"/>
    </source>
</evidence>